<dbReference type="InterPro" id="IPR019429">
    <property type="entry name" value="7TM_GPCR_serpentine_rcpt_Sri"/>
</dbReference>
<organism evidence="2 3">
    <name type="scientific">Caenorhabditis tropicalis</name>
    <dbReference type="NCBI Taxonomy" id="1561998"/>
    <lineage>
        <taxon>Eukaryota</taxon>
        <taxon>Metazoa</taxon>
        <taxon>Ecdysozoa</taxon>
        <taxon>Nematoda</taxon>
        <taxon>Chromadorea</taxon>
        <taxon>Rhabditida</taxon>
        <taxon>Rhabditina</taxon>
        <taxon>Rhabditomorpha</taxon>
        <taxon>Rhabditoidea</taxon>
        <taxon>Rhabditidae</taxon>
        <taxon>Peloderinae</taxon>
        <taxon>Caenorhabditis</taxon>
    </lineage>
</organism>
<evidence type="ECO:0000256" key="1">
    <source>
        <dbReference type="SAM" id="Phobius"/>
    </source>
</evidence>
<feature type="transmembrane region" description="Helical" evidence="1">
    <location>
        <begin position="79"/>
        <end position="97"/>
    </location>
</feature>
<feature type="transmembrane region" description="Helical" evidence="1">
    <location>
        <begin position="215"/>
        <end position="241"/>
    </location>
</feature>
<dbReference type="eggNOG" id="ENOG502TJFJ">
    <property type="taxonomic scope" value="Eukaryota"/>
</dbReference>
<evidence type="ECO:0000313" key="2">
    <source>
        <dbReference type="Proteomes" id="UP000095282"/>
    </source>
</evidence>
<feature type="transmembrane region" description="Helical" evidence="1">
    <location>
        <begin position="36"/>
        <end position="58"/>
    </location>
</feature>
<dbReference type="PANTHER" id="PTHR45830:SF3">
    <property type="entry name" value="G PROTEIN-COUPLED RECEPTOR-RELATED"/>
    <property type="match status" value="1"/>
</dbReference>
<keyword evidence="1" id="KW-1133">Transmembrane helix</keyword>
<keyword evidence="2" id="KW-1185">Reference proteome</keyword>
<dbReference type="WBParaSite" id="Csp11.Scaffold630.g16979.t1">
    <property type="protein sequence ID" value="Csp11.Scaffold630.g16979.t1"/>
    <property type="gene ID" value="Csp11.Scaffold630.g16979"/>
</dbReference>
<dbReference type="PANTHER" id="PTHR45830">
    <property type="entry name" value="SERPENTINE RECEPTOR, CLASS I"/>
    <property type="match status" value="1"/>
</dbReference>
<feature type="transmembrane region" description="Helical" evidence="1">
    <location>
        <begin position="134"/>
        <end position="158"/>
    </location>
</feature>
<proteinExistence type="predicted"/>
<dbReference type="AlphaFoldDB" id="A0A1I7UKW6"/>
<feature type="transmembrane region" description="Helical" evidence="1">
    <location>
        <begin position="186"/>
        <end position="209"/>
    </location>
</feature>
<dbReference type="Proteomes" id="UP000095282">
    <property type="component" value="Unplaced"/>
</dbReference>
<keyword evidence="1" id="KW-0812">Transmembrane</keyword>
<name>A0A1I7UKW6_9PELO</name>
<dbReference type="Pfam" id="PF10327">
    <property type="entry name" value="7TM_GPCR_Sri"/>
    <property type="match status" value="1"/>
</dbReference>
<keyword evidence="1" id="KW-0472">Membrane</keyword>
<evidence type="ECO:0000313" key="3">
    <source>
        <dbReference type="WBParaSite" id="Csp11.Scaffold630.g16979.t1"/>
    </source>
</evidence>
<protein>
    <submittedName>
        <fullName evidence="3">Serpentine Receptor, class Z</fullName>
    </submittedName>
</protein>
<reference evidence="3" key="1">
    <citation type="submission" date="2016-11" db="UniProtKB">
        <authorList>
            <consortium name="WormBaseParasite"/>
        </authorList>
    </citation>
    <scope>IDENTIFICATION</scope>
</reference>
<accession>A0A1I7UKW6</accession>
<sequence>MDIHLTFLTQPVPLYPMLAGYPTGLLSQWFDWSLHISLTIVMPLAILQFIFLLLCFYIKRQTMAEILNLFLLPKWLVRLYYLGGVASIFVVTGWFQSLHLDKDEQWRFIQEKYPQYLSNFKALTTFDIYINSSYFLIVHLMIIVSFINIFCVFLYLIIDTLRMMSLLKLKISAHRYTQHHEAIQSLLSQFATSSFCLIPASILVIIIFFELDNAQILTEMCIVCFATHSSANILSLLIFFAPFRRYVLKKFQIIKPKPPVKTSIHSTRQQPKFVDVT</sequence>